<comment type="caution">
    <text evidence="5">The sequence shown here is derived from an EMBL/GenBank/DDBJ whole genome shotgun (WGS) entry which is preliminary data.</text>
</comment>
<gene>
    <name evidence="5" type="ORF">D7B24_006077</name>
</gene>
<evidence type="ECO:0000259" key="4">
    <source>
        <dbReference type="PROSITE" id="PS50966"/>
    </source>
</evidence>
<dbReference type="Proteomes" id="UP000267145">
    <property type="component" value="Unassembled WGS sequence"/>
</dbReference>
<dbReference type="EMBL" id="RBVV01000040">
    <property type="protein sequence ID" value="RNJ57463.1"/>
    <property type="molecule type" value="Genomic_DNA"/>
</dbReference>
<dbReference type="Pfam" id="PF13639">
    <property type="entry name" value="zf-RING_2"/>
    <property type="match status" value="1"/>
</dbReference>
<dbReference type="GO" id="GO:0008270">
    <property type="term" value="F:zinc ion binding"/>
    <property type="evidence" value="ECO:0007669"/>
    <property type="project" value="UniProtKB-KW"/>
</dbReference>
<dbReference type="InterPro" id="IPR039903">
    <property type="entry name" value="Zswim2"/>
</dbReference>
<dbReference type="AlphaFoldDB" id="A0A3M9YAC2"/>
<feature type="compositionally biased region" description="Polar residues" evidence="2">
    <location>
        <begin position="26"/>
        <end position="45"/>
    </location>
</feature>
<evidence type="ECO:0000256" key="2">
    <source>
        <dbReference type="SAM" id="MobiDB-lite"/>
    </source>
</evidence>
<proteinExistence type="predicted"/>
<evidence type="ECO:0000313" key="6">
    <source>
        <dbReference type="Proteomes" id="UP000267145"/>
    </source>
</evidence>
<sequence>MEKTRAASPVATYLDARPRAHAVSARQPTTHKTSSPARGGPSQNNTSAAAPSTPSSSRKRKAQPESPKSEKRQRRFRPQPPRSFYTIYERALSQRFYVIKRERGGTAECPEESIELAGSTGNVYNIHVGQNPSCNCPHARKGNQCKHILYVMARVLRARFQHVYQLALLSSELREIFAAAPPIESKEALDAAKDPSASADDRRKPVEGDCPICFDGLDTSRNEQVVWCRAACGQNIHRDCFQTWAKTKRQSEVTCPFCRSVWEGDEEMVKTIKKGSHVNGEGYVNVADQLGISGVRDTSSYYSSYSSWRRPWYGQYDGGQDVSFALDGDDEDELYDAYDDDEVYDAYDDEEDQEGGDGEGE</sequence>
<dbReference type="InterPro" id="IPR013083">
    <property type="entry name" value="Znf_RING/FYVE/PHD"/>
</dbReference>
<name>A0A3M9YAC2_9PEZI</name>
<accession>A0A3M9YAC2</accession>
<dbReference type="CDD" id="cd16494">
    <property type="entry name" value="RING-CH-C4HC3_ZSWM2"/>
    <property type="match status" value="1"/>
</dbReference>
<feature type="region of interest" description="Disordered" evidence="2">
    <location>
        <begin position="1"/>
        <end position="83"/>
    </location>
</feature>
<feature type="domain" description="RING-type" evidence="3">
    <location>
        <begin position="210"/>
        <end position="259"/>
    </location>
</feature>
<dbReference type="STRING" id="1051616.A0A3M9YAC2"/>
<evidence type="ECO:0000259" key="3">
    <source>
        <dbReference type="PROSITE" id="PS50089"/>
    </source>
</evidence>
<keyword evidence="1" id="KW-0479">Metal-binding</keyword>
<protein>
    <submittedName>
        <fullName evidence="5">Uncharacterized protein</fullName>
    </submittedName>
</protein>
<dbReference type="PROSITE" id="PS50089">
    <property type="entry name" value="ZF_RING_2"/>
    <property type="match status" value="1"/>
</dbReference>
<feature type="domain" description="SWIM-type" evidence="4">
    <location>
        <begin position="124"/>
        <end position="156"/>
    </location>
</feature>
<dbReference type="PANTHER" id="PTHR21540:SF0">
    <property type="entry name" value="PHD FAMILY PROTEIN"/>
    <property type="match status" value="1"/>
</dbReference>
<keyword evidence="1" id="KW-0862">Zinc</keyword>
<dbReference type="GO" id="GO:0061630">
    <property type="term" value="F:ubiquitin protein ligase activity"/>
    <property type="evidence" value="ECO:0007669"/>
    <property type="project" value="InterPro"/>
</dbReference>
<keyword evidence="6" id="KW-1185">Reference proteome</keyword>
<feature type="compositionally biased region" description="Low complexity" evidence="2">
    <location>
        <begin position="46"/>
        <end position="56"/>
    </location>
</feature>
<dbReference type="GeneID" id="39609766"/>
<dbReference type="InterPro" id="IPR001841">
    <property type="entry name" value="Znf_RING"/>
</dbReference>
<organism evidence="5 6">
    <name type="scientific">Verticillium nonalfalfae</name>
    <dbReference type="NCBI Taxonomy" id="1051616"/>
    <lineage>
        <taxon>Eukaryota</taxon>
        <taxon>Fungi</taxon>
        <taxon>Dikarya</taxon>
        <taxon>Ascomycota</taxon>
        <taxon>Pezizomycotina</taxon>
        <taxon>Sordariomycetes</taxon>
        <taxon>Hypocreomycetidae</taxon>
        <taxon>Glomerellales</taxon>
        <taxon>Plectosphaerellaceae</taxon>
        <taxon>Verticillium</taxon>
    </lineage>
</organism>
<dbReference type="RefSeq" id="XP_028495621.1">
    <property type="nucleotide sequence ID" value="XM_028640217.1"/>
</dbReference>
<reference evidence="5 6" key="1">
    <citation type="submission" date="2018-10" db="EMBL/GenBank/DDBJ databases">
        <title>Genome sequence of Verticillium nonalfalfae VnAa140.</title>
        <authorList>
            <person name="Stajich J.E."/>
            <person name="Kasson M.T."/>
        </authorList>
    </citation>
    <scope>NUCLEOTIDE SEQUENCE [LARGE SCALE GENOMIC DNA]</scope>
    <source>
        <strain evidence="5 6">VnAa140</strain>
    </source>
</reference>
<dbReference type="PANTHER" id="PTHR21540">
    <property type="entry name" value="RING FINGER AND SWIM DOMAIN-CONTAINING PROTEIN 2"/>
    <property type="match status" value="1"/>
</dbReference>
<keyword evidence="1" id="KW-0863">Zinc-finger</keyword>
<dbReference type="PROSITE" id="PS50966">
    <property type="entry name" value="ZF_SWIM"/>
    <property type="match status" value="1"/>
</dbReference>
<evidence type="ECO:0000256" key="1">
    <source>
        <dbReference type="PROSITE-ProRule" id="PRU00175"/>
    </source>
</evidence>
<dbReference type="InterPro" id="IPR007527">
    <property type="entry name" value="Znf_SWIM"/>
</dbReference>
<evidence type="ECO:0000313" key="5">
    <source>
        <dbReference type="EMBL" id="RNJ57463.1"/>
    </source>
</evidence>
<dbReference type="SUPFAM" id="SSF57850">
    <property type="entry name" value="RING/U-box"/>
    <property type="match status" value="1"/>
</dbReference>
<dbReference type="Gene3D" id="3.30.40.10">
    <property type="entry name" value="Zinc/RING finger domain, C3HC4 (zinc finger)"/>
    <property type="match status" value="1"/>
</dbReference>